<evidence type="ECO:0000313" key="11">
    <source>
        <dbReference type="Proteomes" id="UP001268819"/>
    </source>
</evidence>
<evidence type="ECO:0000256" key="1">
    <source>
        <dbReference type="ARBA" id="ARBA00009427"/>
    </source>
</evidence>
<comment type="caution">
    <text evidence="10">The sequence shown here is derived from an EMBL/GenBank/DDBJ whole genome shotgun (WGS) entry which is preliminary data.</text>
</comment>
<sequence>MAEPSDSGVARSRSVVQVNRLNAGEPQYCGNFFLVTFAPEQNRRIARNYFAGETMSDHGVSPMSPVVVTVDGPAAAGKTTTCLALADIFQMEYLESGRSYRILALEVLQRGIATDDHPAIVALCDDLIEESRTSGLLTAGRYTSQDLRSSAVNVAVSAVSGIAELRRRVTELVRIWAGGHTRCVVEGRDIGTVVFPSAPVKFYLTAAPEVRADRRVAQEGASSYEEVLEDVIRRDRADMSRAASPLVPADDAVTIDTTELSLAQVVEHMASVCRSRGVAIP</sequence>
<dbReference type="InterPro" id="IPR027417">
    <property type="entry name" value="P-loop_NTPase"/>
</dbReference>
<name>A0ABU1Q5C1_9PSEU</name>
<dbReference type="CDD" id="cd02020">
    <property type="entry name" value="CMPK"/>
    <property type="match status" value="1"/>
</dbReference>
<evidence type="ECO:0000256" key="3">
    <source>
        <dbReference type="ARBA" id="ARBA00022741"/>
    </source>
</evidence>
<evidence type="ECO:0000259" key="9">
    <source>
        <dbReference type="Pfam" id="PF02224"/>
    </source>
</evidence>
<proteinExistence type="inferred from homology"/>
<comment type="similarity">
    <text evidence="1 8">Belongs to the cytidylate kinase family. Type 1 subfamily.</text>
</comment>
<dbReference type="Proteomes" id="UP001268819">
    <property type="component" value="Unassembled WGS sequence"/>
</dbReference>
<dbReference type="EC" id="2.7.4.25" evidence="8"/>
<dbReference type="HAMAP" id="MF_00238">
    <property type="entry name" value="Cytidyl_kinase_type1"/>
    <property type="match status" value="1"/>
</dbReference>
<dbReference type="InterPro" id="IPR003136">
    <property type="entry name" value="Cytidylate_kin"/>
</dbReference>
<evidence type="ECO:0000256" key="8">
    <source>
        <dbReference type="HAMAP-Rule" id="MF_00238"/>
    </source>
</evidence>
<evidence type="ECO:0000256" key="5">
    <source>
        <dbReference type="ARBA" id="ARBA00022840"/>
    </source>
</evidence>
<dbReference type="RefSeq" id="WP_310310475.1">
    <property type="nucleotide sequence ID" value="NZ_BAAAXB010000001.1"/>
</dbReference>
<keyword evidence="4 8" id="KW-0418">Kinase</keyword>
<keyword evidence="8" id="KW-0963">Cytoplasm</keyword>
<evidence type="ECO:0000256" key="2">
    <source>
        <dbReference type="ARBA" id="ARBA00022679"/>
    </source>
</evidence>
<dbReference type="EMBL" id="JAVDSG010000001">
    <property type="protein sequence ID" value="MDR6597344.1"/>
    <property type="molecule type" value="Genomic_DNA"/>
</dbReference>
<organism evidence="10 11">
    <name type="scientific">Saccharothrix longispora</name>
    <dbReference type="NCBI Taxonomy" id="33920"/>
    <lineage>
        <taxon>Bacteria</taxon>
        <taxon>Bacillati</taxon>
        <taxon>Actinomycetota</taxon>
        <taxon>Actinomycetes</taxon>
        <taxon>Pseudonocardiales</taxon>
        <taxon>Pseudonocardiaceae</taxon>
        <taxon>Saccharothrix</taxon>
    </lineage>
</organism>
<evidence type="ECO:0000256" key="4">
    <source>
        <dbReference type="ARBA" id="ARBA00022777"/>
    </source>
</evidence>
<keyword evidence="11" id="KW-1185">Reference proteome</keyword>
<dbReference type="InterPro" id="IPR011994">
    <property type="entry name" value="Cytidylate_kinase_dom"/>
</dbReference>
<comment type="catalytic activity">
    <reaction evidence="6 8">
        <text>dCMP + ATP = dCDP + ADP</text>
        <dbReference type="Rhea" id="RHEA:25094"/>
        <dbReference type="ChEBI" id="CHEBI:30616"/>
        <dbReference type="ChEBI" id="CHEBI:57566"/>
        <dbReference type="ChEBI" id="CHEBI:58593"/>
        <dbReference type="ChEBI" id="CHEBI:456216"/>
        <dbReference type="EC" id="2.7.4.25"/>
    </reaction>
</comment>
<keyword evidence="5 8" id="KW-0067">ATP-binding</keyword>
<dbReference type="Gene3D" id="3.40.50.300">
    <property type="entry name" value="P-loop containing nucleotide triphosphate hydrolases"/>
    <property type="match status" value="1"/>
</dbReference>
<dbReference type="Pfam" id="PF02224">
    <property type="entry name" value="Cytidylate_kin"/>
    <property type="match status" value="1"/>
</dbReference>
<feature type="domain" description="Cytidylate kinase" evidence="9">
    <location>
        <begin position="68"/>
        <end position="272"/>
    </location>
</feature>
<dbReference type="NCBIfam" id="TIGR00017">
    <property type="entry name" value="cmk"/>
    <property type="match status" value="1"/>
</dbReference>
<comment type="subcellular location">
    <subcellularLocation>
        <location evidence="8">Cytoplasm</location>
    </subcellularLocation>
</comment>
<comment type="catalytic activity">
    <reaction evidence="7 8">
        <text>CMP + ATP = CDP + ADP</text>
        <dbReference type="Rhea" id="RHEA:11600"/>
        <dbReference type="ChEBI" id="CHEBI:30616"/>
        <dbReference type="ChEBI" id="CHEBI:58069"/>
        <dbReference type="ChEBI" id="CHEBI:60377"/>
        <dbReference type="ChEBI" id="CHEBI:456216"/>
        <dbReference type="EC" id="2.7.4.25"/>
    </reaction>
</comment>
<gene>
    <name evidence="8" type="primary">cmk</name>
    <name evidence="10" type="ORF">J2S66_005728</name>
</gene>
<evidence type="ECO:0000256" key="6">
    <source>
        <dbReference type="ARBA" id="ARBA00047615"/>
    </source>
</evidence>
<accession>A0ABU1Q5C1</accession>
<dbReference type="GO" id="GO:0016301">
    <property type="term" value="F:kinase activity"/>
    <property type="evidence" value="ECO:0007669"/>
    <property type="project" value="UniProtKB-KW"/>
</dbReference>
<keyword evidence="2 8" id="KW-0808">Transferase</keyword>
<feature type="binding site" evidence="8">
    <location>
        <begin position="72"/>
        <end position="80"/>
    </location>
    <ligand>
        <name>ATP</name>
        <dbReference type="ChEBI" id="CHEBI:30616"/>
    </ligand>
</feature>
<evidence type="ECO:0000313" key="10">
    <source>
        <dbReference type="EMBL" id="MDR6597344.1"/>
    </source>
</evidence>
<evidence type="ECO:0000256" key="7">
    <source>
        <dbReference type="ARBA" id="ARBA00048478"/>
    </source>
</evidence>
<keyword evidence="3 8" id="KW-0547">Nucleotide-binding</keyword>
<reference evidence="10 11" key="1">
    <citation type="submission" date="2023-07" db="EMBL/GenBank/DDBJ databases">
        <title>Sequencing the genomes of 1000 actinobacteria strains.</title>
        <authorList>
            <person name="Klenk H.-P."/>
        </authorList>
    </citation>
    <scope>NUCLEOTIDE SEQUENCE [LARGE SCALE GENOMIC DNA]</scope>
    <source>
        <strain evidence="10 11">DSM 43749</strain>
    </source>
</reference>
<protein>
    <recommendedName>
        <fullName evidence="8">Cytidylate kinase</fullName>
        <shortName evidence="8">CK</shortName>
        <ecNumber evidence="8">2.7.4.25</ecNumber>
    </recommendedName>
    <alternativeName>
        <fullName evidence="8">Cytidine monophosphate kinase</fullName>
        <shortName evidence="8">CMP kinase</shortName>
    </alternativeName>
</protein>
<dbReference type="SUPFAM" id="SSF52540">
    <property type="entry name" value="P-loop containing nucleoside triphosphate hydrolases"/>
    <property type="match status" value="1"/>
</dbReference>